<name>A0A7N0URZ4_KALFE</name>
<evidence type="ECO:0000313" key="3">
    <source>
        <dbReference type="Proteomes" id="UP000594263"/>
    </source>
</evidence>
<dbReference type="Proteomes" id="UP000594263">
    <property type="component" value="Unplaced"/>
</dbReference>
<reference evidence="2" key="1">
    <citation type="submission" date="2021-01" db="UniProtKB">
        <authorList>
            <consortium name="EnsemblPlants"/>
        </authorList>
    </citation>
    <scope>IDENTIFICATION</scope>
</reference>
<feature type="compositionally biased region" description="Low complexity" evidence="1">
    <location>
        <begin position="103"/>
        <end position="116"/>
    </location>
</feature>
<feature type="region of interest" description="Disordered" evidence="1">
    <location>
        <begin position="154"/>
        <end position="188"/>
    </location>
</feature>
<dbReference type="AlphaFoldDB" id="A0A7N0URZ4"/>
<evidence type="ECO:0000256" key="1">
    <source>
        <dbReference type="SAM" id="MobiDB-lite"/>
    </source>
</evidence>
<feature type="compositionally biased region" description="Polar residues" evidence="1">
    <location>
        <begin position="179"/>
        <end position="188"/>
    </location>
</feature>
<proteinExistence type="predicted"/>
<feature type="region of interest" description="Disordered" evidence="1">
    <location>
        <begin position="100"/>
        <end position="126"/>
    </location>
</feature>
<organism evidence="2 3">
    <name type="scientific">Kalanchoe fedtschenkoi</name>
    <name type="common">Lavender scallops</name>
    <name type="synonym">South American air plant</name>
    <dbReference type="NCBI Taxonomy" id="63787"/>
    <lineage>
        <taxon>Eukaryota</taxon>
        <taxon>Viridiplantae</taxon>
        <taxon>Streptophyta</taxon>
        <taxon>Embryophyta</taxon>
        <taxon>Tracheophyta</taxon>
        <taxon>Spermatophyta</taxon>
        <taxon>Magnoliopsida</taxon>
        <taxon>eudicotyledons</taxon>
        <taxon>Gunneridae</taxon>
        <taxon>Pentapetalae</taxon>
        <taxon>Saxifragales</taxon>
        <taxon>Crassulaceae</taxon>
        <taxon>Kalanchoe</taxon>
    </lineage>
</organism>
<dbReference type="EnsemblPlants" id="Kaladp0080s0126.1.v1.1">
    <property type="protein sequence ID" value="Kaladp0080s0126.1.v1.1.CDS.1"/>
    <property type="gene ID" value="Kaladp0080s0126.v1.1"/>
</dbReference>
<feature type="region of interest" description="Disordered" evidence="1">
    <location>
        <begin position="28"/>
        <end position="49"/>
    </location>
</feature>
<sequence length="188" mass="20163">MNHLVFICRCLPRGPRYLKEKVICDSKSNPSPPLTGRSPVMSGPNSPNFETDSYSDNYSLFSSCSDECSCSTDSSTRESNSADDLSDLIFGGSGRGLGYPWKSSSDSDTSSPSTSPLGSGHQPHMTSSGGIPFLCSDLSSTHCRNVDYSCSKNSNLRHQQPGTERLTGIDSVSYGVPSRRSTSAVRRG</sequence>
<dbReference type="Gramene" id="Kaladp0080s0126.1.v1.1">
    <property type="protein sequence ID" value="Kaladp0080s0126.1.v1.1.CDS.1"/>
    <property type="gene ID" value="Kaladp0080s0126.v1.1"/>
</dbReference>
<evidence type="ECO:0000313" key="2">
    <source>
        <dbReference type="EnsemblPlants" id="Kaladp0080s0126.1.v1.1.CDS.1"/>
    </source>
</evidence>
<protein>
    <submittedName>
        <fullName evidence="2">Uncharacterized protein</fullName>
    </submittedName>
</protein>
<accession>A0A7N0URZ4</accession>
<keyword evidence="3" id="KW-1185">Reference proteome</keyword>